<protein>
    <submittedName>
        <fullName evidence="2">Uncharacterized protein</fullName>
    </submittedName>
</protein>
<gene>
    <name evidence="2" type="ORF">G3N56_06100</name>
</gene>
<keyword evidence="1" id="KW-0472">Membrane</keyword>
<keyword evidence="1" id="KW-1133">Transmembrane helix</keyword>
<accession>A0A7K3NJD8</accession>
<evidence type="ECO:0000313" key="3">
    <source>
        <dbReference type="Proteomes" id="UP000469724"/>
    </source>
</evidence>
<dbReference type="RefSeq" id="WP_163301367.1">
    <property type="nucleotide sequence ID" value="NZ_JAAGRQ010000017.1"/>
</dbReference>
<sequence length="248" mass="27348">MSEPHDTPSSQGDEIRCPNCGVSFRLDDLKRQLAQGKFACPVCGSGFTQPKTANRKILLAAAGLVLLIIALAIIKNTSFYVVQKPPVAPSTPVIPVPIPVAQPEKAQPKRHIDAVPPVVIPKKPLDIAIVPVAKGIWLNRFNEYKPKSPEYSFSVKNTGAVPLDRVVVICKMTSVQHNTILCDHYISVDKLKPGETSTIHRVTISGRDLFTLLGNKPIDFDIRVEVGVRSDGEFIVYRTDYYESSMFQ</sequence>
<keyword evidence="1" id="KW-0812">Transmembrane</keyword>
<dbReference type="Proteomes" id="UP000469724">
    <property type="component" value="Unassembled WGS sequence"/>
</dbReference>
<proteinExistence type="predicted"/>
<keyword evidence="3" id="KW-1185">Reference proteome</keyword>
<evidence type="ECO:0000256" key="1">
    <source>
        <dbReference type="SAM" id="Phobius"/>
    </source>
</evidence>
<dbReference type="EMBL" id="JAAGRQ010000017">
    <property type="protein sequence ID" value="NDY56314.1"/>
    <property type="molecule type" value="Genomic_DNA"/>
</dbReference>
<comment type="caution">
    <text evidence="2">The sequence shown here is derived from an EMBL/GenBank/DDBJ whole genome shotgun (WGS) entry which is preliminary data.</text>
</comment>
<evidence type="ECO:0000313" key="2">
    <source>
        <dbReference type="EMBL" id="NDY56314.1"/>
    </source>
</evidence>
<name>A0A7K3NJD8_9BACT</name>
<feature type="transmembrane region" description="Helical" evidence="1">
    <location>
        <begin position="57"/>
        <end position="74"/>
    </location>
</feature>
<reference evidence="2 3" key="1">
    <citation type="submission" date="2020-02" db="EMBL/GenBank/DDBJ databases">
        <title>Comparative genomics of sulfur disproportionating microorganisms.</title>
        <authorList>
            <person name="Ward L.M."/>
            <person name="Bertran E."/>
            <person name="Johnston D.T."/>
        </authorList>
    </citation>
    <scope>NUCLEOTIDE SEQUENCE [LARGE SCALE GENOMIC DNA]</scope>
    <source>
        <strain evidence="2 3">DSM 3696</strain>
    </source>
</reference>
<dbReference type="AlphaFoldDB" id="A0A7K3NJD8"/>
<organism evidence="2 3">
    <name type="scientific">Desulfolutivibrio sulfodismutans</name>
    <dbReference type="NCBI Taxonomy" id="63561"/>
    <lineage>
        <taxon>Bacteria</taxon>
        <taxon>Pseudomonadati</taxon>
        <taxon>Thermodesulfobacteriota</taxon>
        <taxon>Desulfovibrionia</taxon>
        <taxon>Desulfovibrionales</taxon>
        <taxon>Desulfovibrionaceae</taxon>
        <taxon>Desulfolutivibrio</taxon>
    </lineage>
</organism>